<reference evidence="1" key="1">
    <citation type="submission" date="2012-08" db="EMBL/GenBank/DDBJ databases">
        <title>Comparative genomics of metastatic and non-metastatic Leishmania guyanensis provides insights into polygenic factors involved in Leishmania RNA virus infection.</title>
        <authorList>
            <person name="Smith D."/>
            <person name="Hertz-Fowler C."/>
            <person name="Martin R."/>
            <person name="Dickens N."/>
            <person name="Fasel N."/>
            <person name="Falquet L."/>
            <person name="Beverley S."/>
            <person name="Zangger H."/>
            <person name="Calderon-Copete S."/>
            <person name="Mottram J."/>
            <person name="Xenarios I."/>
        </authorList>
    </citation>
    <scope>NUCLEOTIDE SEQUENCE</scope>
    <source>
        <strain evidence="1">MHOM/BR/75/M4147/SSU:IR2SAT-LUC</strain>
    </source>
</reference>
<dbReference type="AlphaFoldDB" id="A0A1E1J2P1"/>
<proteinExistence type="predicted"/>
<evidence type="ECO:0000313" key="1">
    <source>
        <dbReference type="EMBL" id="CCM17059.1"/>
    </source>
</evidence>
<protein>
    <submittedName>
        <fullName evidence="1">Uncharacterized protein</fullName>
    </submittedName>
</protein>
<dbReference type="EMBL" id="CALQ01001209">
    <property type="protein sequence ID" value="CCM17059.1"/>
    <property type="molecule type" value="Genomic_DNA"/>
</dbReference>
<accession>A0A1E1J2P1</accession>
<gene>
    <name evidence="1" type="primary">LgM4147LRVhigh.28.01550.00250</name>
    <name evidence="1" type="ORF">BN36_2845580</name>
</gene>
<sequence>MLISTVTAFCFPPCVRVCWVVSETGRQVSEPVRGRPVGKGGEGQVGDFLPLFSLDVPLSPFLYAHCPSCIAFSKSHPPGEALLAPVRRHFKRQRHNSVFSLQKRKEETKM</sequence>
<organism evidence="1">
    <name type="scientific">Leishmania guyanensis</name>
    <dbReference type="NCBI Taxonomy" id="5670"/>
    <lineage>
        <taxon>Eukaryota</taxon>
        <taxon>Discoba</taxon>
        <taxon>Euglenozoa</taxon>
        <taxon>Kinetoplastea</taxon>
        <taxon>Metakinetoplastina</taxon>
        <taxon>Trypanosomatida</taxon>
        <taxon>Trypanosomatidae</taxon>
        <taxon>Leishmaniinae</taxon>
        <taxon>Leishmania</taxon>
        <taxon>Leishmania guyanensis species complex</taxon>
    </lineage>
</organism>
<name>A0A1E1J2P1_LEIGU</name>